<feature type="transmembrane region" description="Helical" evidence="9">
    <location>
        <begin position="900"/>
        <end position="927"/>
    </location>
</feature>
<dbReference type="PRINTS" id="PR00249">
    <property type="entry name" value="GPCRSECRETIN"/>
</dbReference>
<dbReference type="SUPFAM" id="SSF48726">
    <property type="entry name" value="Immunoglobulin"/>
    <property type="match status" value="1"/>
</dbReference>
<evidence type="ECO:0008006" key="17">
    <source>
        <dbReference type="Google" id="ProtNLM"/>
    </source>
</evidence>
<dbReference type="InterPro" id="IPR057400">
    <property type="entry name" value="ADGRF3/5_N"/>
</dbReference>
<evidence type="ECO:0000259" key="11">
    <source>
        <dbReference type="PROSITE" id="PS50024"/>
    </source>
</evidence>
<evidence type="ECO:0000256" key="5">
    <source>
        <dbReference type="ARBA" id="ARBA00022989"/>
    </source>
</evidence>
<feature type="transmembrane region" description="Helical" evidence="9">
    <location>
        <begin position="992"/>
        <end position="1013"/>
    </location>
</feature>
<dbReference type="AlphaFoldDB" id="A0A5N5LAB3"/>
<dbReference type="InterPro" id="IPR000832">
    <property type="entry name" value="GPCR_2_secretin-like"/>
</dbReference>
<dbReference type="InterPro" id="IPR057244">
    <property type="entry name" value="GAIN_B"/>
</dbReference>
<feature type="signal peptide" evidence="10">
    <location>
        <begin position="1"/>
        <end position="27"/>
    </location>
</feature>
<dbReference type="EMBL" id="VFJC01000020">
    <property type="protein sequence ID" value="KAB5539645.1"/>
    <property type="molecule type" value="Genomic_DNA"/>
</dbReference>
<feature type="transmembrane region" description="Helical" evidence="9">
    <location>
        <begin position="947"/>
        <end position="971"/>
    </location>
</feature>
<dbReference type="Pfam" id="PF00002">
    <property type="entry name" value="7tm_2"/>
    <property type="match status" value="1"/>
</dbReference>
<dbReference type="PROSITE" id="PS50221">
    <property type="entry name" value="GAIN_B"/>
    <property type="match status" value="1"/>
</dbReference>
<feature type="domain" description="G-protein coupled receptors family 2 profile 2" evidence="13">
    <location>
        <begin position="787"/>
        <end position="1045"/>
    </location>
</feature>
<feature type="transmembrane region" description="Helical" evidence="9">
    <location>
        <begin position="869"/>
        <end position="888"/>
    </location>
</feature>
<feature type="domain" description="Ig-like" evidence="14">
    <location>
        <begin position="290"/>
        <end position="357"/>
    </location>
</feature>
<keyword evidence="7" id="KW-1015">Disulfide bond</keyword>
<dbReference type="Pfam" id="PF01825">
    <property type="entry name" value="GPS"/>
    <property type="match status" value="1"/>
</dbReference>
<evidence type="ECO:0000256" key="2">
    <source>
        <dbReference type="ARBA" id="ARBA00007343"/>
    </source>
</evidence>
<proteinExistence type="inferred from homology"/>
<reference evidence="15 16" key="1">
    <citation type="submission" date="2019-06" db="EMBL/GenBank/DDBJ databases">
        <title>A chromosome-scale genome assembly of the striped catfish, Pangasianodon hypophthalmus.</title>
        <authorList>
            <person name="Wen M."/>
            <person name="Zahm M."/>
            <person name="Roques C."/>
            <person name="Cabau C."/>
            <person name="Klopp C."/>
            <person name="Donnadieu C."/>
            <person name="Jouanno E."/>
            <person name="Avarre J.-C."/>
            <person name="Campet M."/>
            <person name="Ha T.T.T."/>
            <person name="Dugue R."/>
            <person name="Lampietro C."/>
            <person name="Louis A."/>
            <person name="Herpin A."/>
            <person name="Echchiki A."/>
            <person name="Berthelot C."/>
            <person name="Parey E."/>
            <person name="Roest-Crollius H."/>
            <person name="Braasch I."/>
            <person name="Postlethwait J."/>
            <person name="Bobe J."/>
            <person name="Montfort J."/>
            <person name="Bouchez O."/>
            <person name="Begum T."/>
            <person name="Schartl M."/>
            <person name="Guiguen Y."/>
        </authorList>
    </citation>
    <scope>NUCLEOTIDE SEQUENCE [LARGE SCALE GENOMIC DNA]</scope>
    <source>
        <strain evidence="15 16">Indonesia</strain>
        <tissue evidence="15">Blood</tissue>
    </source>
</reference>
<evidence type="ECO:0000256" key="7">
    <source>
        <dbReference type="ARBA" id="ARBA00023157"/>
    </source>
</evidence>
<evidence type="ECO:0000256" key="8">
    <source>
        <dbReference type="ARBA" id="ARBA00023180"/>
    </source>
</evidence>
<dbReference type="FunFam" id="1.20.1070.10:FF:000058">
    <property type="entry name" value="Adhesion G protein-coupled receptor F5"/>
    <property type="match status" value="1"/>
</dbReference>
<dbReference type="PROSITE" id="PS50835">
    <property type="entry name" value="IG_LIKE"/>
    <property type="match status" value="1"/>
</dbReference>
<evidence type="ECO:0000256" key="6">
    <source>
        <dbReference type="ARBA" id="ARBA00023136"/>
    </source>
</evidence>
<gene>
    <name evidence="15" type="ORF">PHYPO_G00091410</name>
</gene>
<evidence type="ECO:0000256" key="4">
    <source>
        <dbReference type="ARBA" id="ARBA00022692"/>
    </source>
</evidence>
<evidence type="ECO:0000259" key="13">
    <source>
        <dbReference type="PROSITE" id="PS50261"/>
    </source>
</evidence>
<dbReference type="InterPro" id="IPR017981">
    <property type="entry name" value="GPCR_2-like_7TM"/>
</dbReference>
<protein>
    <recommendedName>
        <fullName evidence="17">Adhesion G protein-coupled receptor F5-like</fullName>
    </recommendedName>
</protein>
<dbReference type="Proteomes" id="UP000327468">
    <property type="component" value="Chromosome 19"/>
</dbReference>
<dbReference type="SMART" id="SM00303">
    <property type="entry name" value="GPS"/>
    <property type="match status" value="1"/>
</dbReference>
<comment type="subcellular location">
    <subcellularLocation>
        <location evidence="1">Cell membrane</location>
        <topology evidence="1">Multi-pass membrane protein</topology>
    </subcellularLocation>
</comment>
<dbReference type="Pfam" id="PF01390">
    <property type="entry name" value="SEA"/>
    <property type="match status" value="1"/>
</dbReference>
<dbReference type="InterPro" id="IPR013783">
    <property type="entry name" value="Ig-like_fold"/>
</dbReference>
<keyword evidence="6 9" id="KW-0472">Membrane</keyword>
<keyword evidence="10" id="KW-0732">Signal</keyword>
<evidence type="ECO:0000256" key="9">
    <source>
        <dbReference type="SAM" id="Phobius"/>
    </source>
</evidence>
<feature type="domain" description="SEA" evidence="11">
    <location>
        <begin position="169"/>
        <end position="291"/>
    </location>
</feature>
<sequence>MATTEKTSNYLLTFTAILLMKTCVVETQGFLETSAYTAELNSKDGQLNHSRQKRETSPYAVQYIVVVEVNVSEVILIQQLKSLFNLQIDNSTKISSVEITTVCQLNDTGYQCRCEDQYFWPCDKCMEYGPCNNGTANSSCYCINGVPSDGQFCQPISNISNGTCPTPPPASETPKNMSLTIDEKFDIALTNQNSAKYNKYKTTLENLIDSSYRNMAGYKPGSVRILRFRPGSINVDFTITTTTNELDFRSANSELSQVLTANGFKVAENAFAYSVEYDLVQSTGKIYPLQDVQLNCTLPTGVMGNIQWRVDGVDPFLNSVKYNILNNNRTLKVISVSAVDSGVYECITENNSLRFIQWQRIVIQPYPSIQVDPDKVFKCDDLSIPLQCCAYSSYTIEWTKDSLSPLTPPGPGSGCITYNFAVQKQDCEAGEKQVIFTCRLSENSLSVLSYSSKNISITITKKAFYCSDSSFGVGTVNQTAFRQCEGDETGIKWAVCNKTGQWSIISNNCTLRVIQNLADKAEYLDVEEVPLFAANLSNTAEENSENITTVPVNLLKVVDLLSRLANISKTQSFTVDKNTMEDFLKTVAVITSEKAQETWKSFNDDNTNQNASTVLLQSIQSIGSSLSNENFSISTSNIQLIRNLNTLIHEMFSPNSTTQIGFPDTSRSFPVTVIIFSELNSVLPVRSATYSDGSETHTSINGDVAVIEGESRVNNVSLFFDVKNKSLGNPQCVFWNFNLLNGTGAWDSAGCELKPLSNQTKRLTCECNHTTSFSILMSPVIPDNETLAYITYIGVCISMGSLVLCLIFESLIWKSMSKTDTSYMRHVSIVNIALSLLVADICFIIGAAIGKKGQKTPVGPCSTVTFFIHFFYLALFFWMLLSALLLLYRTVVVFSRMSRTVMMTIAFTVGYGAPLIIAIVTIAATSGNGGYIQEDNTCWLNWYKTKAILAFVIPALAIVAINLLVLIIIVCKILRSGTGATIQRDEKHAIVMIARCVSILTPLFGLTWGFGIGTMVSSAFGIHLVFAILNSLQGFFILVLGTLMDNKIFGVLLGRWKQKNISSNRTGSIIEGSSPSKVRGFYHIFPRRYVYHVSTAAYSSHVPSSNTETFKFTEK</sequence>
<dbReference type="GO" id="GO:0004930">
    <property type="term" value="F:G protein-coupled receptor activity"/>
    <property type="evidence" value="ECO:0007669"/>
    <property type="project" value="InterPro"/>
</dbReference>
<keyword evidence="5 9" id="KW-1133">Transmembrane helix</keyword>
<dbReference type="GO" id="GO:0016020">
    <property type="term" value="C:membrane"/>
    <property type="evidence" value="ECO:0007669"/>
    <property type="project" value="UniProtKB-SubCell"/>
</dbReference>
<feature type="domain" description="GAIN-B" evidence="12">
    <location>
        <begin position="629"/>
        <end position="783"/>
    </location>
</feature>
<evidence type="ECO:0000313" key="15">
    <source>
        <dbReference type="EMBL" id="KAB5539645.1"/>
    </source>
</evidence>
<evidence type="ECO:0000259" key="14">
    <source>
        <dbReference type="PROSITE" id="PS50835"/>
    </source>
</evidence>
<dbReference type="InterPro" id="IPR036364">
    <property type="entry name" value="SEA_dom_sf"/>
</dbReference>
<dbReference type="GO" id="GO:0007189">
    <property type="term" value="P:adenylate cyclase-activating G protein-coupled receptor signaling pathway"/>
    <property type="evidence" value="ECO:0007669"/>
    <property type="project" value="TreeGrafter"/>
</dbReference>
<name>A0A5N5LAB3_PANHP</name>
<keyword evidence="8" id="KW-0325">Glycoprotein</keyword>
<feature type="transmembrane region" description="Helical" evidence="9">
    <location>
        <begin position="1019"/>
        <end position="1040"/>
    </location>
</feature>
<dbReference type="SUPFAM" id="SSF82671">
    <property type="entry name" value="SEA domain"/>
    <property type="match status" value="1"/>
</dbReference>
<dbReference type="PROSITE" id="PS50024">
    <property type="entry name" value="SEA"/>
    <property type="match status" value="1"/>
</dbReference>
<dbReference type="PANTHER" id="PTHR45813:SF4">
    <property type="entry name" value="ADHESION G PROTEIN-COUPLED RECEPTOR F5"/>
    <property type="match status" value="1"/>
</dbReference>
<dbReference type="InterPro" id="IPR051587">
    <property type="entry name" value="Adhesion_GPCR"/>
</dbReference>
<evidence type="ECO:0000259" key="12">
    <source>
        <dbReference type="PROSITE" id="PS50221"/>
    </source>
</evidence>
<feature type="transmembrane region" description="Helical" evidence="9">
    <location>
        <begin position="829"/>
        <end position="849"/>
    </location>
</feature>
<keyword evidence="3" id="KW-1003">Cell membrane</keyword>
<dbReference type="Pfam" id="PF25387">
    <property type="entry name" value="ADGRF3_N"/>
    <property type="match status" value="1"/>
</dbReference>
<evidence type="ECO:0000256" key="10">
    <source>
        <dbReference type="SAM" id="SignalP"/>
    </source>
</evidence>
<evidence type="ECO:0000256" key="1">
    <source>
        <dbReference type="ARBA" id="ARBA00004651"/>
    </source>
</evidence>
<comment type="similarity">
    <text evidence="2">Belongs to the G-protein coupled receptor 2 family. Adhesion G-protein coupled receptor (ADGR) subfamily.</text>
</comment>
<accession>A0A5N5LAB3</accession>
<organism evidence="15 16">
    <name type="scientific">Pangasianodon hypophthalmus</name>
    <name type="common">Striped catfish</name>
    <name type="synonym">Helicophagus hypophthalmus</name>
    <dbReference type="NCBI Taxonomy" id="310915"/>
    <lineage>
        <taxon>Eukaryota</taxon>
        <taxon>Metazoa</taxon>
        <taxon>Chordata</taxon>
        <taxon>Craniata</taxon>
        <taxon>Vertebrata</taxon>
        <taxon>Euteleostomi</taxon>
        <taxon>Actinopterygii</taxon>
        <taxon>Neopterygii</taxon>
        <taxon>Teleostei</taxon>
        <taxon>Ostariophysi</taxon>
        <taxon>Siluriformes</taxon>
        <taxon>Pangasiidae</taxon>
        <taxon>Pangasianodon</taxon>
    </lineage>
</organism>
<comment type="caution">
    <text evidence="15">The sequence shown here is derived from an EMBL/GenBank/DDBJ whole genome shotgun (WGS) entry which is preliminary data.</text>
</comment>
<dbReference type="InterPro" id="IPR000082">
    <property type="entry name" value="SEA_dom"/>
</dbReference>
<dbReference type="Gene3D" id="2.60.40.10">
    <property type="entry name" value="Immunoglobulins"/>
    <property type="match status" value="1"/>
</dbReference>
<feature type="transmembrane region" description="Helical" evidence="9">
    <location>
        <begin position="787"/>
        <end position="808"/>
    </location>
</feature>
<feature type="chain" id="PRO_5024312364" description="Adhesion G protein-coupled receptor F5-like" evidence="10">
    <location>
        <begin position="28"/>
        <end position="1115"/>
    </location>
</feature>
<dbReference type="InterPro" id="IPR036179">
    <property type="entry name" value="Ig-like_dom_sf"/>
</dbReference>
<dbReference type="Gene3D" id="2.60.220.50">
    <property type="match status" value="1"/>
</dbReference>
<dbReference type="Gene3D" id="1.20.1070.10">
    <property type="entry name" value="Rhodopsin 7-helix transmembrane proteins"/>
    <property type="match status" value="1"/>
</dbReference>
<dbReference type="PANTHER" id="PTHR45813">
    <property type="entry name" value="IG-LIKE DOMAIN-CONTAINING PROTEIN"/>
    <property type="match status" value="1"/>
</dbReference>
<dbReference type="GO" id="GO:0007166">
    <property type="term" value="P:cell surface receptor signaling pathway"/>
    <property type="evidence" value="ECO:0007669"/>
    <property type="project" value="InterPro"/>
</dbReference>
<dbReference type="PROSITE" id="PS50261">
    <property type="entry name" value="G_PROTEIN_RECEP_F2_4"/>
    <property type="match status" value="1"/>
</dbReference>
<dbReference type="Pfam" id="PF16489">
    <property type="entry name" value="GAIN"/>
    <property type="match status" value="1"/>
</dbReference>
<dbReference type="InterPro" id="IPR000203">
    <property type="entry name" value="GPS"/>
</dbReference>
<keyword evidence="4 9" id="KW-0812">Transmembrane</keyword>
<dbReference type="InterPro" id="IPR032471">
    <property type="entry name" value="AGRL2-4_GAIN_subdom_A"/>
</dbReference>
<evidence type="ECO:0000313" key="16">
    <source>
        <dbReference type="Proteomes" id="UP000327468"/>
    </source>
</evidence>
<keyword evidence="16" id="KW-1185">Reference proteome</keyword>
<dbReference type="InterPro" id="IPR046338">
    <property type="entry name" value="GAIN_dom_sf"/>
</dbReference>
<dbReference type="InterPro" id="IPR007110">
    <property type="entry name" value="Ig-like_dom"/>
</dbReference>
<evidence type="ECO:0000256" key="3">
    <source>
        <dbReference type="ARBA" id="ARBA00022475"/>
    </source>
</evidence>